<organism evidence="1">
    <name type="scientific">Chitinibacter mangrovi</name>
    <dbReference type="NCBI Taxonomy" id="3153927"/>
    <lineage>
        <taxon>Bacteria</taxon>
        <taxon>Pseudomonadati</taxon>
        <taxon>Pseudomonadota</taxon>
        <taxon>Betaproteobacteria</taxon>
        <taxon>Neisseriales</taxon>
        <taxon>Chitinibacteraceae</taxon>
        <taxon>Chitinibacter</taxon>
    </lineage>
</organism>
<dbReference type="RefSeq" id="WP_348944248.1">
    <property type="nucleotide sequence ID" value="NZ_CP157355.1"/>
</dbReference>
<dbReference type="KEGG" id="cmav:ABHF33_12425"/>
<evidence type="ECO:0000313" key="1">
    <source>
        <dbReference type="EMBL" id="XBL99864.1"/>
    </source>
</evidence>
<name>A0AAU7F8E3_9NEIS</name>
<dbReference type="AlphaFoldDB" id="A0AAU7F8E3"/>
<gene>
    <name evidence="1" type="ORF">ABHF33_12425</name>
</gene>
<sequence length="165" mass="18995">MKFSFRIRTGGEVIFLGSEHTQIVYYGEPEEHGRWRVDLNALEKLINDGLRDLHFGGYVDEFYCGLEIADIEGWGNSFIKTRDYVSLRPKIRAIVSVAQIDWLVVKDQSLEYQYLLLLEQVIDCIERISTAKRKPAGFEASAMAKQMRNVLSHIQLNQINLESPT</sequence>
<accession>A0AAU7F8E3</accession>
<proteinExistence type="predicted"/>
<dbReference type="EMBL" id="CP157355">
    <property type="protein sequence ID" value="XBL99864.1"/>
    <property type="molecule type" value="Genomic_DNA"/>
</dbReference>
<protein>
    <submittedName>
        <fullName evidence="1">Uncharacterized protein</fullName>
    </submittedName>
</protein>
<reference evidence="1" key="1">
    <citation type="submission" date="2024-05" db="EMBL/GenBank/DDBJ databases">
        <authorList>
            <person name="Yang L."/>
            <person name="Pan L."/>
        </authorList>
    </citation>
    <scope>NUCLEOTIDE SEQUENCE</scope>
    <source>
        <strain evidence="1">FCG-7</strain>
    </source>
</reference>